<evidence type="ECO:0000313" key="11">
    <source>
        <dbReference type="Proteomes" id="UP001549143"/>
    </source>
</evidence>
<organism evidence="10 11">
    <name type="scientific">Aquamicrobium ahrensii</name>
    <dbReference type="NCBI Taxonomy" id="469551"/>
    <lineage>
        <taxon>Bacteria</taxon>
        <taxon>Pseudomonadati</taxon>
        <taxon>Pseudomonadota</taxon>
        <taxon>Alphaproteobacteria</taxon>
        <taxon>Hyphomicrobiales</taxon>
        <taxon>Phyllobacteriaceae</taxon>
        <taxon>Aquamicrobium</taxon>
    </lineage>
</organism>
<dbReference type="EMBL" id="JBEPMN010000004">
    <property type="protein sequence ID" value="MET3661175.1"/>
    <property type="molecule type" value="Genomic_DNA"/>
</dbReference>
<feature type="transmembrane region" description="Helical" evidence="8">
    <location>
        <begin position="168"/>
        <end position="197"/>
    </location>
</feature>
<evidence type="ECO:0000256" key="2">
    <source>
        <dbReference type="ARBA" id="ARBA00007069"/>
    </source>
</evidence>
<feature type="transmembrane region" description="Helical" evidence="8">
    <location>
        <begin position="124"/>
        <end position="148"/>
    </location>
</feature>
<dbReference type="PANTHER" id="PTHR42929">
    <property type="entry name" value="INNER MEMBRANE ABC TRANSPORTER PERMEASE PROTEIN YDCU-RELATED-RELATED"/>
    <property type="match status" value="1"/>
</dbReference>
<dbReference type="PROSITE" id="PS50928">
    <property type="entry name" value="ABC_TM1"/>
    <property type="match status" value="1"/>
</dbReference>
<evidence type="ECO:0000256" key="1">
    <source>
        <dbReference type="ARBA" id="ARBA00004651"/>
    </source>
</evidence>
<reference evidence="10 11" key="1">
    <citation type="submission" date="2024-06" db="EMBL/GenBank/DDBJ databases">
        <title>Genomic Encyclopedia of Type Strains, Phase IV (KMG-IV): sequencing the most valuable type-strain genomes for metagenomic binning, comparative biology and taxonomic classification.</title>
        <authorList>
            <person name="Goeker M."/>
        </authorList>
    </citation>
    <scope>NUCLEOTIDE SEQUENCE [LARGE SCALE GENOMIC DNA]</scope>
    <source>
        <strain evidence="10 11">DSM 19730</strain>
    </source>
</reference>
<name>A0ABV2KJB8_9HYPH</name>
<keyword evidence="11" id="KW-1185">Reference proteome</keyword>
<protein>
    <submittedName>
        <fullName evidence="10">Spermidine/putrescine transport system permease protein</fullName>
    </submittedName>
</protein>
<comment type="subcellular location">
    <subcellularLocation>
        <location evidence="1 8">Cell membrane</location>
        <topology evidence="1 8">Multi-pass membrane protein</topology>
    </subcellularLocation>
</comment>
<feature type="transmembrane region" description="Helical" evidence="8">
    <location>
        <begin position="32"/>
        <end position="57"/>
    </location>
</feature>
<feature type="transmembrane region" description="Helical" evidence="8">
    <location>
        <begin position="218"/>
        <end position="248"/>
    </location>
</feature>
<dbReference type="InterPro" id="IPR035906">
    <property type="entry name" value="MetI-like_sf"/>
</dbReference>
<dbReference type="Proteomes" id="UP001549143">
    <property type="component" value="Unassembled WGS sequence"/>
</dbReference>
<keyword evidence="6 8" id="KW-1133">Transmembrane helix</keyword>
<feature type="domain" description="ABC transmembrane type-1" evidence="9">
    <location>
        <begin position="89"/>
        <end position="295"/>
    </location>
</feature>
<evidence type="ECO:0000259" key="9">
    <source>
        <dbReference type="PROSITE" id="PS50928"/>
    </source>
</evidence>
<evidence type="ECO:0000313" key="10">
    <source>
        <dbReference type="EMBL" id="MET3661175.1"/>
    </source>
</evidence>
<dbReference type="Pfam" id="PF00528">
    <property type="entry name" value="BPD_transp_1"/>
    <property type="match status" value="1"/>
</dbReference>
<dbReference type="SUPFAM" id="SSF161098">
    <property type="entry name" value="MetI-like"/>
    <property type="match status" value="1"/>
</dbReference>
<evidence type="ECO:0000256" key="8">
    <source>
        <dbReference type="RuleBase" id="RU363032"/>
    </source>
</evidence>
<dbReference type="InterPro" id="IPR000515">
    <property type="entry name" value="MetI-like"/>
</dbReference>
<keyword evidence="4" id="KW-1003">Cell membrane</keyword>
<evidence type="ECO:0000256" key="3">
    <source>
        <dbReference type="ARBA" id="ARBA00022448"/>
    </source>
</evidence>
<comment type="similarity">
    <text evidence="2">Belongs to the binding-protein-dependent transport system permease family. CysTW subfamily.</text>
</comment>
<evidence type="ECO:0000256" key="4">
    <source>
        <dbReference type="ARBA" id="ARBA00022475"/>
    </source>
</evidence>
<evidence type="ECO:0000256" key="7">
    <source>
        <dbReference type="ARBA" id="ARBA00023136"/>
    </source>
</evidence>
<accession>A0ABV2KJB8</accession>
<evidence type="ECO:0000256" key="6">
    <source>
        <dbReference type="ARBA" id="ARBA00022989"/>
    </source>
</evidence>
<sequence length="311" mass="34283">MVAKEYASVPGLRRRIYAPFSEVIGWIERRPYAFLLLLLPSFLFMMFCFVLPMLLLLRESFFVEGDAARSFTLAQYAHFLGSAHYRGVLWNSMRLALYVTLVALVIGYPLAYGMARLGGRWRAVILVAVVSPLMVSVVIRTFGWQILLRNSGPINTTLLSLGLIDEPLMLLFSPAGVVIGLVHAYLPFMVLPLAAAIERINPALEEASRTLGASAFQLFRTVILPLSLPGIGAGAALVFTASISAYVIPMLLGGERVQVMPTLVTQQVLVLLDWSFGAAIATILTMVTLIILVIYGIVAARFFQRYRIEAK</sequence>
<dbReference type="Gene3D" id="1.10.3720.10">
    <property type="entry name" value="MetI-like"/>
    <property type="match status" value="1"/>
</dbReference>
<keyword evidence="3 8" id="KW-0813">Transport</keyword>
<dbReference type="CDD" id="cd06261">
    <property type="entry name" value="TM_PBP2"/>
    <property type="match status" value="1"/>
</dbReference>
<keyword evidence="5 8" id="KW-0812">Transmembrane</keyword>
<dbReference type="RefSeq" id="WP_354151065.1">
    <property type="nucleotide sequence ID" value="NZ_JBEPMN010000004.1"/>
</dbReference>
<evidence type="ECO:0000256" key="5">
    <source>
        <dbReference type="ARBA" id="ARBA00022692"/>
    </source>
</evidence>
<keyword evidence="7 8" id="KW-0472">Membrane</keyword>
<comment type="caution">
    <text evidence="10">The sequence shown here is derived from an EMBL/GenBank/DDBJ whole genome shotgun (WGS) entry which is preliminary data.</text>
</comment>
<gene>
    <name evidence="10" type="ORF">ABID44_001495</name>
</gene>
<proteinExistence type="inferred from homology"/>
<dbReference type="PANTHER" id="PTHR42929:SF5">
    <property type="entry name" value="ABC TRANSPORTER PERMEASE PROTEIN"/>
    <property type="match status" value="1"/>
</dbReference>
<feature type="transmembrane region" description="Helical" evidence="8">
    <location>
        <begin position="268"/>
        <end position="298"/>
    </location>
</feature>
<feature type="transmembrane region" description="Helical" evidence="8">
    <location>
        <begin position="95"/>
        <end position="112"/>
    </location>
</feature>